<organism evidence="9 10">
    <name type="scientific">Hydrogenophaga intermedia</name>
    <dbReference type="NCBI Taxonomy" id="65786"/>
    <lineage>
        <taxon>Bacteria</taxon>
        <taxon>Pseudomonadati</taxon>
        <taxon>Pseudomonadota</taxon>
        <taxon>Betaproteobacteria</taxon>
        <taxon>Burkholderiales</taxon>
        <taxon>Comamonadaceae</taxon>
        <taxon>Hydrogenophaga</taxon>
    </lineage>
</organism>
<dbReference type="Pfam" id="PF07519">
    <property type="entry name" value="Tannase"/>
    <property type="match status" value="1"/>
</dbReference>
<reference evidence="10" key="2">
    <citation type="submission" date="2014-11" db="EMBL/GenBank/DDBJ databases">
        <title>Draft genome sequence of Hydrogenophaga intermedia S1.</title>
        <authorList>
            <person name="Gan H.M."/>
            <person name="Chew T.H."/>
            <person name="Stolz A."/>
        </authorList>
    </citation>
    <scope>NUCLEOTIDE SEQUENCE [LARGE SCALE GENOMIC DNA]</scope>
    <source>
        <strain evidence="10">S1</strain>
    </source>
</reference>
<dbReference type="PANTHER" id="PTHR33938">
    <property type="entry name" value="FERULOYL ESTERASE B-RELATED"/>
    <property type="match status" value="1"/>
</dbReference>
<proteinExistence type="inferred from homology"/>
<evidence type="ECO:0000256" key="8">
    <source>
        <dbReference type="SAM" id="SignalP"/>
    </source>
</evidence>
<evidence type="ECO:0000256" key="7">
    <source>
        <dbReference type="ARBA" id="ARBA00023157"/>
    </source>
</evidence>
<keyword evidence="3" id="KW-0479">Metal-binding</keyword>
<dbReference type="EMBL" id="CCAE010000030">
    <property type="protein sequence ID" value="CDN88820.1"/>
    <property type="molecule type" value="Genomic_DNA"/>
</dbReference>
<evidence type="ECO:0000256" key="4">
    <source>
        <dbReference type="ARBA" id="ARBA00022729"/>
    </source>
</evidence>
<sequence length="584" mass="61142" precursor="true">MTYFLRSALAVAGSAALLAACGGGGGDGGGSGGPAAPPPTEASLSIPAPGSLLPAASDISIAQADCSAAKLGTSVAPADIGEPVAAVTLNAPTWTAAAGGNQAYCSITGAIYAVDPSAPVINFRVSLPENWARRAVHTGGGGMNGFPPGNPSAAILGLRAATWGSDSGHTFMDSNWALNEEAMKNLGFMQMKKTRDVGVMLTQRMYGEKPRFTYWQGGSQGGREGLTVMQRYPQDYDGAALTVPIVNFSTLTLAPELIRIQEKPLANWVPPVKVAAIRAEFMRQCDKLDGLVDGIINNYTACRDIFNVKAGAPGRNPWVDKRCPGNVDPNPTDNTATACFTDGQIETLKFIYSPYAFATPLANGVTSFGMWAPTTDPGGSGLLINTRHVGQEGADPGATIHSHLGILGVTGFLFKDLNANPLDYVEGGMLNARRVEISRHLDATNPDLSTFYKRGGKVLITIGSNDSLASTGAQLDYYQSVLDKMTRPVVDAFARLWVLPQTGHGLSGTNLGVDGDGNTIPSVAIPNSFNGLQMVVDWVEQNQAPSKNPTVTAGAKSLPMCSYPQHPQYVSGDVALAASYTCAD</sequence>
<evidence type="ECO:0000313" key="9">
    <source>
        <dbReference type="EMBL" id="CDN88820.1"/>
    </source>
</evidence>
<protein>
    <submittedName>
        <fullName evidence="9">Tannase and feruloyl esterase</fullName>
    </submittedName>
</protein>
<dbReference type="PANTHER" id="PTHR33938:SF15">
    <property type="entry name" value="FERULOYL ESTERASE B-RELATED"/>
    <property type="match status" value="1"/>
</dbReference>
<dbReference type="PROSITE" id="PS51257">
    <property type="entry name" value="PROKAR_LIPOPROTEIN"/>
    <property type="match status" value="1"/>
</dbReference>
<keyword evidence="10" id="KW-1185">Reference proteome</keyword>
<keyword evidence="2" id="KW-0719">Serine esterase</keyword>
<keyword evidence="6" id="KW-0106">Calcium</keyword>
<evidence type="ECO:0000256" key="6">
    <source>
        <dbReference type="ARBA" id="ARBA00022837"/>
    </source>
</evidence>
<dbReference type="SUPFAM" id="SSF53474">
    <property type="entry name" value="alpha/beta-Hydrolases"/>
    <property type="match status" value="1"/>
</dbReference>
<dbReference type="AlphaFoldDB" id="A0A1L1PHE5"/>
<dbReference type="Proteomes" id="UP000028878">
    <property type="component" value="Unassembled WGS sequence"/>
</dbReference>
<feature type="chain" id="PRO_5009681508" evidence="8">
    <location>
        <begin position="20"/>
        <end position="584"/>
    </location>
</feature>
<dbReference type="InterPro" id="IPR029058">
    <property type="entry name" value="AB_hydrolase_fold"/>
</dbReference>
<keyword evidence="4 8" id="KW-0732">Signal</keyword>
<dbReference type="RefSeq" id="WP_009519757.1">
    <property type="nucleotide sequence ID" value="NZ_CCAE010000030.1"/>
</dbReference>
<evidence type="ECO:0000256" key="5">
    <source>
        <dbReference type="ARBA" id="ARBA00022801"/>
    </source>
</evidence>
<evidence type="ECO:0000256" key="3">
    <source>
        <dbReference type="ARBA" id="ARBA00022723"/>
    </source>
</evidence>
<evidence type="ECO:0000313" key="10">
    <source>
        <dbReference type="Proteomes" id="UP000028878"/>
    </source>
</evidence>
<feature type="signal peptide" evidence="8">
    <location>
        <begin position="1"/>
        <end position="19"/>
    </location>
</feature>
<keyword evidence="7" id="KW-1015">Disulfide bond</keyword>
<accession>A0A1L1PHE5</accession>
<gene>
    <name evidence="9" type="ORF">BN948_03256</name>
</gene>
<dbReference type="InterPro" id="IPR011118">
    <property type="entry name" value="Tannase/feruloyl_esterase"/>
</dbReference>
<dbReference type="GO" id="GO:0046872">
    <property type="term" value="F:metal ion binding"/>
    <property type="evidence" value="ECO:0007669"/>
    <property type="project" value="UniProtKB-KW"/>
</dbReference>
<evidence type="ECO:0000256" key="2">
    <source>
        <dbReference type="ARBA" id="ARBA00022487"/>
    </source>
</evidence>
<evidence type="ECO:0000256" key="1">
    <source>
        <dbReference type="ARBA" id="ARBA00006249"/>
    </source>
</evidence>
<reference evidence="10" key="1">
    <citation type="submission" date="2014-02" db="EMBL/GenBank/DDBJ databases">
        <authorList>
            <person name="Gan H."/>
        </authorList>
    </citation>
    <scope>NUCLEOTIDE SEQUENCE [LARGE SCALE GENOMIC DNA]</scope>
    <source>
        <strain evidence="10">S1</strain>
    </source>
</reference>
<keyword evidence="5" id="KW-0378">Hydrolase</keyword>
<dbReference type="GO" id="GO:0052689">
    <property type="term" value="F:carboxylic ester hydrolase activity"/>
    <property type="evidence" value="ECO:0007669"/>
    <property type="project" value="UniProtKB-KW"/>
</dbReference>
<name>A0A1L1PHE5_HYDIT</name>
<comment type="similarity">
    <text evidence="1">Belongs to the tannase family.</text>
</comment>